<evidence type="ECO:0000313" key="2">
    <source>
        <dbReference type="EMBL" id="KTD61837.1"/>
    </source>
</evidence>
<dbReference type="AlphaFoldDB" id="A0A0W0YY74"/>
<sequence length="368" mass="39800">MKKLIPFAIFSSIMIPFYPVMAGEMGAVKEKKFVVYVPDLPSSNTFTAGALFLRPGESNDYAVLVNPFNPNVAAPILSPSWEPKGINPNFSAGFLLNFRHVFPDSGSDVNVYWAHLNTSDKETFPVNRNAPPAQQMTGPFWNIGPDAGTTSAANGQLKNRYDVLHVEIGKHVNFDPNLESRFFAGISGLWLQNKIIANFSGTDPILGPYRFGITTSSKYNAAGFRLGMDGEYHGWFNINVVGLLAGDLFVGSQQPATNTVGSGSVLAAAGIPENHQSISHKSFTQVVPAVDAKLGLKYSRQYSKDKLFAIEAGYMASIYVNAVQNYVTSTYVPGSLGIVTGSVFLQSLIKTTNSFSVDGPYVTASVKI</sequence>
<accession>A0A0W0YY74</accession>
<reference evidence="2 3" key="1">
    <citation type="submission" date="2015-11" db="EMBL/GenBank/DDBJ databases">
        <title>Genomic analysis of 38 Legionella species identifies large and diverse effector repertoires.</title>
        <authorList>
            <person name="Burstein D."/>
            <person name="Amaro F."/>
            <person name="Zusman T."/>
            <person name="Lifshitz Z."/>
            <person name="Cohen O."/>
            <person name="Gilbert J.A."/>
            <person name="Pupko T."/>
            <person name="Shuman H.A."/>
            <person name="Segal G."/>
        </authorList>
    </citation>
    <scope>NUCLEOTIDE SEQUENCE [LARGE SCALE GENOMIC DNA]</scope>
    <source>
        <strain evidence="2 3">Mt.St.Helens-9</strain>
    </source>
</reference>
<dbReference type="EMBL" id="LNYX01000031">
    <property type="protein sequence ID" value="KTD61837.1"/>
    <property type="molecule type" value="Genomic_DNA"/>
</dbReference>
<proteinExistence type="predicted"/>
<dbReference type="OrthoDB" id="8134661at2"/>
<name>A0A0W0YY74_LEGSP</name>
<feature type="chain" id="PRO_5006918153" evidence="1">
    <location>
        <begin position="23"/>
        <end position="368"/>
    </location>
</feature>
<feature type="signal peptide" evidence="1">
    <location>
        <begin position="1"/>
        <end position="22"/>
    </location>
</feature>
<keyword evidence="1" id="KW-0732">Signal</keyword>
<dbReference type="RefSeq" id="WP_058484356.1">
    <property type="nucleotide sequence ID" value="NZ_CAAAII010000011.1"/>
</dbReference>
<comment type="caution">
    <text evidence="2">The sequence shown here is derived from an EMBL/GenBank/DDBJ whole genome shotgun (WGS) entry which is preliminary data.</text>
</comment>
<keyword evidence="3" id="KW-1185">Reference proteome</keyword>
<dbReference type="Pfam" id="PF05150">
    <property type="entry name" value="Legionella_OMP"/>
    <property type="match status" value="1"/>
</dbReference>
<gene>
    <name evidence="2" type="ORF">Lspi_2467</name>
</gene>
<protein>
    <submittedName>
        <fullName evidence="2">Major outer membrane protein</fullName>
    </submittedName>
</protein>
<dbReference type="Proteomes" id="UP000054877">
    <property type="component" value="Unassembled WGS sequence"/>
</dbReference>
<organism evidence="2 3">
    <name type="scientific">Legionella spiritensis</name>
    <dbReference type="NCBI Taxonomy" id="452"/>
    <lineage>
        <taxon>Bacteria</taxon>
        <taxon>Pseudomonadati</taxon>
        <taxon>Pseudomonadota</taxon>
        <taxon>Gammaproteobacteria</taxon>
        <taxon>Legionellales</taxon>
        <taxon>Legionellaceae</taxon>
        <taxon>Legionella</taxon>
    </lineage>
</organism>
<dbReference type="PATRIC" id="fig|452.5.peg.2720"/>
<dbReference type="InterPro" id="IPR007825">
    <property type="entry name" value="Major_OMP_Legionella"/>
</dbReference>
<evidence type="ECO:0000313" key="3">
    <source>
        <dbReference type="Proteomes" id="UP000054877"/>
    </source>
</evidence>
<evidence type="ECO:0000256" key="1">
    <source>
        <dbReference type="SAM" id="SignalP"/>
    </source>
</evidence>